<keyword evidence="2" id="KW-1185">Reference proteome</keyword>
<dbReference type="EMBL" id="CAJVQC010041047">
    <property type="protein sequence ID" value="CAG8772173.1"/>
    <property type="molecule type" value="Genomic_DNA"/>
</dbReference>
<feature type="non-terminal residue" evidence="1">
    <location>
        <position position="1"/>
    </location>
</feature>
<reference evidence="1" key="1">
    <citation type="submission" date="2021-06" db="EMBL/GenBank/DDBJ databases">
        <authorList>
            <person name="Kallberg Y."/>
            <person name="Tangrot J."/>
            <person name="Rosling A."/>
        </authorList>
    </citation>
    <scope>NUCLEOTIDE SEQUENCE</scope>
    <source>
        <strain evidence="1">MA461A</strain>
    </source>
</reference>
<proteinExistence type="predicted"/>
<evidence type="ECO:0000313" key="1">
    <source>
        <dbReference type="EMBL" id="CAG8772173.1"/>
    </source>
</evidence>
<accession>A0ACA9R0R7</accession>
<dbReference type="Proteomes" id="UP000789920">
    <property type="component" value="Unassembled WGS sequence"/>
</dbReference>
<protein>
    <submittedName>
        <fullName evidence="1">36925_t:CDS:1</fullName>
    </submittedName>
</protein>
<feature type="non-terminal residue" evidence="1">
    <location>
        <position position="125"/>
    </location>
</feature>
<sequence>DLKNSAQLLQSYIDTFSRHFFIHEKFIPIIRVTALGVSNNEDSNLPDMQVNLTSYTDGRTRIVEVTKNMAEDIIQGKMKIDELDIGELDRRLSVAQFSEPQLLILFSPKIELEGFPPWHIHLTEI</sequence>
<name>A0ACA9R0R7_9GLOM</name>
<comment type="caution">
    <text evidence="1">The sequence shown here is derived from an EMBL/GenBank/DDBJ whole genome shotgun (WGS) entry which is preliminary data.</text>
</comment>
<organism evidence="1 2">
    <name type="scientific">Racocetra persica</name>
    <dbReference type="NCBI Taxonomy" id="160502"/>
    <lineage>
        <taxon>Eukaryota</taxon>
        <taxon>Fungi</taxon>
        <taxon>Fungi incertae sedis</taxon>
        <taxon>Mucoromycota</taxon>
        <taxon>Glomeromycotina</taxon>
        <taxon>Glomeromycetes</taxon>
        <taxon>Diversisporales</taxon>
        <taxon>Gigasporaceae</taxon>
        <taxon>Racocetra</taxon>
    </lineage>
</organism>
<gene>
    <name evidence="1" type="ORF">RPERSI_LOCUS16543</name>
</gene>
<evidence type="ECO:0000313" key="2">
    <source>
        <dbReference type="Proteomes" id="UP000789920"/>
    </source>
</evidence>